<dbReference type="InterPro" id="IPR000909">
    <property type="entry name" value="PLipase_C_PInositol-sp_X_dom"/>
</dbReference>
<gene>
    <name evidence="2" type="ORF">Slin15195_G035970</name>
</gene>
<evidence type="ECO:0000313" key="2">
    <source>
        <dbReference type="EMBL" id="USW50278.1"/>
    </source>
</evidence>
<dbReference type="CDD" id="cd08586">
    <property type="entry name" value="PI-PLCc_BcPLC_like"/>
    <property type="match status" value="1"/>
</dbReference>
<reference evidence="2" key="1">
    <citation type="submission" date="2022-06" db="EMBL/GenBank/DDBJ databases">
        <title>Complete genome sequences of two strains of the flax pathogen Septoria linicola.</title>
        <authorList>
            <person name="Lapalu N."/>
            <person name="Simon A."/>
            <person name="Demenou B."/>
            <person name="Paumier D."/>
            <person name="Guillot M.-P."/>
            <person name="Gout L."/>
            <person name="Valade R."/>
        </authorList>
    </citation>
    <scope>NUCLEOTIDE SEQUENCE</scope>
    <source>
        <strain evidence="2">SE15195</strain>
    </source>
</reference>
<keyword evidence="3" id="KW-1185">Reference proteome</keyword>
<dbReference type="AlphaFoldDB" id="A0A9Q9AQC1"/>
<dbReference type="OrthoDB" id="1046782at2759"/>
<dbReference type="EMBL" id="CP099419">
    <property type="protein sequence ID" value="USW50278.1"/>
    <property type="molecule type" value="Genomic_DNA"/>
</dbReference>
<dbReference type="InterPro" id="IPR051057">
    <property type="entry name" value="PI-PLC_domain"/>
</dbReference>
<dbReference type="SMART" id="SM00148">
    <property type="entry name" value="PLCXc"/>
    <property type="match status" value="1"/>
</dbReference>
<organism evidence="2 3">
    <name type="scientific">Septoria linicola</name>
    <dbReference type="NCBI Taxonomy" id="215465"/>
    <lineage>
        <taxon>Eukaryota</taxon>
        <taxon>Fungi</taxon>
        <taxon>Dikarya</taxon>
        <taxon>Ascomycota</taxon>
        <taxon>Pezizomycotina</taxon>
        <taxon>Dothideomycetes</taxon>
        <taxon>Dothideomycetidae</taxon>
        <taxon>Mycosphaerellales</taxon>
        <taxon>Mycosphaerellaceae</taxon>
        <taxon>Septoria</taxon>
    </lineage>
</organism>
<dbReference type="PANTHER" id="PTHR13593">
    <property type="match status" value="1"/>
</dbReference>
<dbReference type="SUPFAM" id="SSF51695">
    <property type="entry name" value="PLC-like phosphodiesterases"/>
    <property type="match status" value="1"/>
</dbReference>
<dbReference type="InterPro" id="IPR017946">
    <property type="entry name" value="PLC-like_Pdiesterase_TIM-brl"/>
</dbReference>
<dbReference type="Proteomes" id="UP001056384">
    <property type="component" value="Chromosome 2"/>
</dbReference>
<protein>
    <submittedName>
        <fullName evidence="2">Phosphatidylinositol-specific phospholipase C, X domain-containing protein</fullName>
    </submittedName>
</protein>
<accession>A0A9Q9AQC1</accession>
<dbReference type="GO" id="GO:0008081">
    <property type="term" value="F:phosphoric diester hydrolase activity"/>
    <property type="evidence" value="ECO:0007669"/>
    <property type="project" value="InterPro"/>
</dbReference>
<feature type="domain" description="Phosphatidylinositol-specific phospholipase C X" evidence="1">
    <location>
        <begin position="169"/>
        <end position="320"/>
    </location>
</feature>
<name>A0A9Q9AQC1_9PEZI</name>
<evidence type="ECO:0000313" key="3">
    <source>
        <dbReference type="Proteomes" id="UP001056384"/>
    </source>
</evidence>
<dbReference type="PANTHER" id="PTHR13593:SF113">
    <property type="entry name" value="SI:DKEY-266F7.9"/>
    <property type="match status" value="1"/>
</dbReference>
<evidence type="ECO:0000259" key="1">
    <source>
        <dbReference type="SMART" id="SM00148"/>
    </source>
</evidence>
<proteinExistence type="predicted"/>
<dbReference type="Pfam" id="PF00388">
    <property type="entry name" value="PI-PLC-X"/>
    <property type="match status" value="1"/>
</dbReference>
<dbReference type="Gene3D" id="3.20.20.190">
    <property type="entry name" value="Phosphatidylinositol (PI) phosphodiesterase"/>
    <property type="match status" value="1"/>
</dbReference>
<sequence>MTELLETLTLRNLTGSTAELTHIDCLDTSNLESQQRDRLLGPVRIPWRSANNDGADPKPAKAQEGRAVIADREAYNGALKPGREAVHLVLEAYATMHVRIPAARLRRLRLDLKSHDGSSWHIELSGPVGHAAKITSDNTDVPYTVIYDGSSTTIAIFDQYDTRRWMQVFTDDTSLSALSIPGTHNSPTCYPALPSVRCQEVPVATQLLEGVRYLDIRVQLDDVSKGTASHAMQLVHAVFPISFHGPKLFSALISDVYDFLEKHPSETIIMSLKREGRGSGTDALFAERLEEYYMNSRYWHTASGIPSLGEVRGKIVVLRRFELGATFSNRAFGIDATNWADNHTNHLHGDIHIQDFYNVTSTRGIAKKADFVMEHLARSRAVVHSKEFNEAAVDSRPLFINHLSANNFWTPGCWPDKVAAKVNPAVLSFLCKGHTTVQAGLGIPDGEVQGDGGLGVVVCDWVGGSGNWDLVRAIIGTNSRLLSGQQKRRYS</sequence>
<dbReference type="PROSITE" id="PS50007">
    <property type="entry name" value="PIPLC_X_DOMAIN"/>
    <property type="match status" value="1"/>
</dbReference>
<dbReference type="GO" id="GO:0006629">
    <property type="term" value="P:lipid metabolic process"/>
    <property type="evidence" value="ECO:0007669"/>
    <property type="project" value="InterPro"/>
</dbReference>